<evidence type="ECO:0000256" key="1">
    <source>
        <dbReference type="SAM" id="MobiDB-lite"/>
    </source>
</evidence>
<proteinExistence type="predicted"/>
<reference evidence="2" key="1">
    <citation type="submission" date="2018-04" db="EMBL/GenBank/DDBJ databases">
        <title>WGS assembly of Panicum hallii.</title>
        <authorList>
            <person name="Lovell J."/>
            <person name="Jenkins J."/>
            <person name="Lowry D."/>
            <person name="Mamidi S."/>
            <person name="Sreedasyam A."/>
            <person name="Weng X."/>
            <person name="Barry K."/>
            <person name="Bonette J."/>
            <person name="Campitelli B."/>
            <person name="Daum C."/>
            <person name="Gordon S."/>
            <person name="Gould B."/>
            <person name="Lipzen A."/>
            <person name="Macqueen A."/>
            <person name="Palacio-Mejia J."/>
            <person name="Plott C."/>
            <person name="Shakirov E."/>
            <person name="Shu S."/>
            <person name="Yoshinaga Y."/>
            <person name="Zane M."/>
            <person name="Rokhsar D."/>
            <person name="Grimwood J."/>
            <person name="Schmutz J."/>
            <person name="Juenger T."/>
        </authorList>
    </citation>
    <scope>NUCLEOTIDE SEQUENCE [LARGE SCALE GENOMIC DNA]</scope>
    <source>
        <strain evidence="2">FIL2</strain>
    </source>
</reference>
<dbReference type="EMBL" id="CM008047">
    <property type="protein sequence ID" value="PVH63810.1"/>
    <property type="molecule type" value="Genomic_DNA"/>
</dbReference>
<dbReference type="AlphaFoldDB" id="A0A2T8KNT2"/>
<gene>
    <name evidence="2" type="ORF">PAHAL_2G111500</name>
</gene>
<evidence type="ECO:0000313" key="2">
    <source>
        <dbReference type="EMBL" id="PVH63810.1"/>
    </source>
</evidence>
<accession>A0A2T8KNT2</accession>
<dbReference type="Gramene" id="PVH63810">
    <property type="protein sequence ID" value="PVH63810"/>
    <property type="gene ID" value="PAHAL_2G111500"/>
</dbReference>
<protein>
    <submittedName>
        <fullName evidence="2">Uncharacterized protein</fullName>
    </submittedName>
</protein>
<organism evidence="2">
    <name type="scientific">Panicum hallii</name>
    <dbReference type="NCBI Taxonomy" id="206008"/>
    <lineage>
        <taxon>Eukaryota</taxon>
        <taxon>Viridiplantae</taxon>
        <taxon>Streptophyta</taxon>
        <taxon>Embryophyta</taxon>
        <taxon>Tracheophyta</taxon>
        <taxon>Spermatophyta</taxon>
        <taxon>Magnoliopsida</taxon>
        <taxon>Liliopsida</taxon>
        <taxon>Poales</taxon>
        <taxon>Poaceae</taxon>
        <taxon>PACMAD clade</taxon>
        <taxon>Panicoideae</taxon>
        <taxon>Panicodae</taxon>
        <taxon>Paniceae</taxon>
        <taxon>Panicinae</taxon>
        <taxon>Panicum</taxon>
        <taxon>Panicum sect. Panicum</taxon>
    </lineage>
</organism>
<dbReference type="Proteomes" id="UP000243499">
    <property type="component" value="Chromosome 2"/>
</dbReference>
<feature type="region of interest" description="Disordered" evidence="1">
    <location>
        <begin position="1"/>
        <end position="24"/>
    </location>
</feature>
<sequence>MRRRRRRAARAGAGGGDGGGGGAARTARGRAFCWLPYVVRPGGRSGNAEATSAEGACGGEVKVVAPCGWAFEEEVEEARGAGGGRERRRHFWKRRTAALLRWFRPGVPVPVPCLSPVWCHASGAGSRGCRHARLVTWRHAILFLPPKCYDFTALTEQLHQKKIFKKSLQSGVKVYACFGKQ</sequence>
<feature type="compositionally biased region" description="Gly residues" evidence="1">
    <location>
        <begin position="12"/>
        <end position="23"/>
    </location>
</feature>
<name>A0A2T8KNT2_9POAL</name>